<organism evidence="4 5">
    <name type="scientific">Fusarium anthophilum</name>
    <dbReference type="NCBI Taxonomy" id="48485"/>
    <lineage>
        <taxon>Eukaryota</taxon>
        <taxon>Fungi</taxon>
        <taxon>Dikarya</taxon>
        <taxon>Ascomycota</taxon>
        <taxon>Pezizomycotina</taxon>
        <taxon>Sordariomycetes</taxon>
        <taxon>Hypocreomycetidae</taxon>
        <taxon>Hypocreales</taxon>
        <taxon>Nectriaceae</taxon>
        <taxon>Fusarium</taxon>
        <taxon>Fusarium fujikuroi species complex</taxon>
    </lineage>
</organism>
<dbReference type="Pfam" id="PF00172">
    <property type="entry name" value="Zn_clus"/>
    <property type="match status" value="1"/>
</dbReference>
<feature type="domain" description="Zn(2)-C6 fungal-type" evidence="3">
    <location>
        <begin position="10"/>
        <end position="38"/>
    </location>
</feature>
<evidence type="ECO:0000313" key="4">
    <source>
        <dbReference type="EMBL" id="KAF5231689.1"/>
    </source>
</evidence>
<keyword evidence="5" id="KW-1185">Reference proteome</keyword>
<dbReference type="SMART" id="SM00066">
    <property type="entry name" value="GAL4"/>
    <property type="match status" value="1"/>
</dbReference>
<comment type="caution">
    <text evidence="4">The sequence shown here is derived from an EMBL/GenBank/DDBJ whole genome shotgun (WGS) entry which is preliminary data.</text>
</comment>
<sequence>MVGVPGRSKACHTCKRRKLGCDRLRPSCRRCMSAGLSCEGYERASIFVNSAQGSHKNFSPEPYSPRRLSEQTAASTHAASPLLDVSLERTAAEAKYVFLYWRFLLPKNGQQFPLQAARHSTTGWTQVVQDLSQKNDGVRVGLLANALALVGQQTGQTSVVAEAWRMYSQTLQTLARSLPHVSEQGTAIDAKLMTSALLAAFELLQVSDDRRSCLHGMTWLRHSTGQKAIILANGPESYVEGHAHQLFVDGRLHLIYLEIHNRTRSPFNCPEWKSIPWSKISKSPKDELVDILLEIPGLLEDLGLHLNDQTQEQLQARCRICDTQLRRWSTSSGEASVSFADRLISTNTSQVSNPSPEDFAMAHLSMIYWATCSMLYQIMHRTADDDTDPWLYCHKILLMVAFFQRPDMGAIFINFVGFPVGVVVSFLARDVDPRAADLRELLQNIFQNQHWGSQLRAFLETWPWKDPGETRVITARARRRAQ</sequence>
<dbReference type="EMBL" id="JABEVY010000474">
    <property type="protein sequence ID" value="KAF5231689.1"/>
    <property type="molecule type" value="Genomic_DNA"/>
</dbReference>
<accession>A0A8H4YP25</accession>
<proteinExistence type="predicted"/>
<dbReference type="InterPro" id="IPR001138">
    <property type="entry name" value="Zn2Cys6_DnaBD"/>
</dbReference>
<dbReference type="PANTHER" id="PTHR38111">
    <property type="entry name" value="ZN(2)-C6 FUNGAL-TYPE DOMAIN-CONTAINING PROTEIN-RELATED"/>
    <property type="match status" value="1"/>
</dbReference>
<feature type="transmembrane region" description="Helical" evidence="2">
    <location>
        <begin position="408"/>
        <end position="428"/>
    </location>
</feature>
<dbReference type="PROSITE" id="PS00463">
    <property type="entry name" value="ZN2_CY6_FUNGAL_1"/>
    <property type="match status" value="1"/>
</dbReference>
<keyword evidence="2" id="KW-0812">Transmembrane</keyword>
<evidence type="ECO:0000259" key="3">
    <source>
        <dbReference type="PROSITE" id="PS50048"/>
    </source>
</evidence>
<name>A0A8H4YP25_9HYPO</name>
<dbReference type="GO" id="GO:0000981">
    <property type="term" value="F:DNA-binding transcription factor activity, RNA polymerase II-specific"/>
    <property type="evidence" value="ECO:0007669"/>
    <property type="project" value="InterPro"/>
</dbReference>
<gene>
    <name evidence="4" type="ORF">FANTH_13295</name>
</gene>
<dbReference type="Gene3D" id="4.10.240.10">
    <property type="entry name" value="Zn(2)-C6 fungal-type DNA-binding domain"/>
    <property type="match status" value="1"/>
</dbReference>
<keyword evidence="1" id="KW-0539">Nucleus</keyword>
<dbReference type="InterPro" id="IPR036864">
    <property type="entry name" value="Zn2-C6_fun-type_DNA-bd_sf"/>
</dbReference>
<evidence type="ECO:0000256" key="1">
    <source>
        <dbReference type="ARBA" id="ARBA00023242"/>
    </source>
</evidence>
<keyword evidence="2" id="KW-0472">Membrane</keyword>
<evidence type="ECO:0000313" key="5">
    <source>
        <dbReference type="Proteomes" id="UP000573603"/>
    </source>
</evidence>
<keyword evidence="2" id="KW-1133">Transmembrane helix</keyword>
<dbReference type="Proteomes" id="UP000573603">
    <property type="component" value="Unassembled WGS sequence"/>
</dbReference>
<dbReference type="CDD" id="cd00067">
    <property type="entry name" value="GAL4"/>
    <property type="match status" value="1"/>
</dbReference>
<protein>
    <recommendedName>
        <fullName evidence="3">Zn(2)-C6 fungal-type domain-containing protein</fullName>
    </recommendedName>
</protein>
<dbReference type="InterPro" id="IPR053178">
    <property type="entry name" value="Osmoadaptation_assoc"/>
</dbReference>
<reference evidence="4 5" key="1">
    <citation type="journal article" date="2020" name="BMC Genomics">
        <title>Correction to: Identification and distribution of gene clusters required for synthesis of sphingolipid metabolism inhibitors in diverse species of the filamentous fungus Fusarium.</title>
        <authorList>
            <person name="Kim H.S."/>
            <person name="Lohmar J.M."/>
            <person name="Busman M."/>
            <person name="Brown D.W."/>
            <person name="Naumann T.A."/>
            <person name="Divon H.H."/>
            <person name="Lysoe E."/>
            <person name="Uhlig S."/>
            <person name="Proctor R.H."/>
        </authorList>
    </citation>
    <scope>NUCLEOTIDE SEQUENCE [LARGE SCALE GENOMIC DNA]</scope>
    <source>
        <strain evidence="4 5">NRRL 25214</strain>
    </source>
</reference>
<dbReference type="AlphaFoldDB" id="A0A8H4YP25"/>
<evidence type="ECO:0000256" key="2">
    <source>
        <dbReference type="SAM" id="Phobius"/>
    </source>
</evidence>
<dbReference type="GO" id="GO:0008270">
    <property type="term" value="F:zinc ion binding"/>
    <property type="evidence" value="ECO:0007669"/>
    <property type="project" value="InterPro"/>
</dbReference>
<dbReference type="SUPFAM" id="SSF57701">
    <property type="entry name" value="Zn2/Cys6 DNA-binding domain"/>
    <property type="match status" value="1"/>
</dbReference>
<dbReference type="PROSITE" id="PS50048">
    <property type="entry name" value="ZN2_CY6_FUNGAL_2"/>
    <property type="match status" value="1"/>
</dbReference>